<feature type="active site" description="Nucleophile" evidence="10 11">
    <location>
        <position position="72"/>
    </location>
</feature>
<evidence type="ECO:0000256" key="8">
    <source>
        <dbReference type="ARBA" id="ARBA00047838"/>
    </source>
</evidence>
<protein>
    <recommendedName>
        <fullName evidence="10">Imidazole glycerol phosphate synthase subunit HisH</fullName>
        <ecNumber evidence="10">4.3.2.10</ecNumber>
    </recommendedName>
    <alternativeName>
        <fullName evidence="10">IGP synthase glutaminase subunit</fullName>
        <ecNumber evidence="10">3.5.1.2</ecNumber>
    </alternativeName>
    <alternativeName>
        <fullName evidence="10">IGP synthase subunit HisH</fullName>
    </alternativeName>
    <alternativeName>
        <fullName evidence="10">ImGP synthase subunit HisH</fullName>
        <shortName evidence="10">IGPS subunit HisH</shortName>
    </alternativeName>
</protein>
<dbReference type="PANTHER" id="PTHR42701">
    <property type="entry name" value="IMIDAZOLE GLYCEROL PHOSPHATE SYNTHASE SUBUNIT HISH"/>
    <property type="match status" value="1"/>
</dbReference>
<evidence type="ECO:0000256" key="7">
    <source>
        <dbReference type="ARBA" id="ARBA00023239"/>
    </source>
</evidence>
<proteinExistence type="inferred from homology"/>
<organism evidence="13 14">
    <name type="scientific">Picrophilus torridus (strain ATCC 700027 / DSM 9790 / JCM 10055 / NBRC 100828 / KAW 2/3)</name>
    <dbReference type="NCBI Taxonomy" id="1122961"/>
    <lineage>
        <taxon>Archaea</taxon>
        <taxon>Methanobacteriati</taxon>
        <taxon>Thermoplasmatota</taxon>
        <taxon>Thermoplasmata</taxon>
        <taxon>Thermoplasmatales</taxon>
        <taxon>Picrophilaceae</taxon>
        <taxon>Picrophilus</taxon>
    </lineage>
</organism>
<comment type="pathway">
    <text evidence="1 10">Amino-acid biosynthesis; L-histidine biosynthesis; L-histidine from 5-phospho-alpha-D-ribose 1-diphosphate: step 5/9.</text>
</comment>
<dbReference type="OrthoDB" id="33401at2157"/>
<dbReference type="GO" id="GO:0004359">
    <property type="term" value="F:glutaminase activity"/>
    <property type="evidence" value="ECO:0007669"/>
    <property type="project" value="UniProtKB-EC"/>
</dbReference>
<dbReference type="GO" id="GO:0000107">
    <property type="term" value="F:imidazoleglycerol-phosphate synthase activity"/>
    <property type="evidence" value="ECO:0007669"/>
    <property type="project" value="UniProtKB-UniRule"/>
</dbReference>
<comment type="catalytic activity">
    <reaction evidence="9 10">
        <text>L-glutamine + H2O = L-glutamate + NH4(+)</text>
        <dbReference type="Rhea" id="RHEA:15889"/>
        <dbReference type="ChEBI" id="CHEBI:15377"/>
        <dbReference type="ChEBI" id="CHEBI:28938"/>
        <dbReference type="ChEBI" id="CHEBI:29985"/>
        <dbReference type="ChEBI" id="CHEBI:58359"/>
        <dbReference type="EC" id="3.5.1.2"/>
    </reaction>
</comment>
<comment type="function">
    <text evidence="10">IGPS catalyzes the conversion of PRFAR and glutamine to IGP, AICAR and glutamate. The HisH subunit catalyzes the hydrolysis of glutamine to glutamate and ammonia as part of the synthesis of IGP and AICAR. The resulting ammonia molecule is channeled to the active site of HisF.</text>
</comment>
<evidence type="ECO:0000313" key="14">
    <source>
        <dbReference type="Proteomes" id="UP000192315"/>
    </source>
</evidence>
<dbReference type="HAMAP" id="MF_00278">
    <property type="entry name" value="HisH"/>
    <property type="match status" value="1"/>
</dbReference>
<dbReference type="EC" id="4.3.2.10" evidence="10"/>
<gene>
    <name evidence="10" type="primary">hisH</name>
    <name evidence="13" type="ORF">SAMN02745355_0928</name>
</gene>
<dbReference type="Pfam" id="PF00117">
    <property type="entry name" value="GATase"/>
    <property type="match status" value="1"/>
</dbReference>
<feature type="domain" description="Glutamine amidotransferase" evidence="12">
    <location>
        <begin position="29"/>
        <end position="182"/>
    </location>
</feature>
<comment type="caution">
    <text evidence="13">The sequence shown here is derived from an EMBL/GenBank/DDBJ whole genome shotgun (WGS) entry which is preliminary data.</text>
</comment>
<dbReference type="AlphaFoldDB" id="A0A8G2FWX5"/>
<dbReference type="PIRSF" id="PIRSF000495">
    <property type="entry name" value="Amidotransf_hisH"/>
    <property type="match status" value="1"/>
</dbReference>
<keyword evidence="4 10" id="KW-0378">Hydrolase</keyword>
<evidence type="ECO:0000256" key="3">
    <source>
        <dbReference type="ARBA" id="ARBA00022605"/>
    </source>
</evidence>
<evidence type="ECO:0000256" key="5">
    <source>
        <dbReference type="ARBA" id="ARBA00022962"/>
    </source>
</evidence>
<evidence type="ECO:0000256" key="4">
    <source>
        <dbReference type="ARBA" id="ARBA00022801"/>
    </source>
</evidence>
<keyword evidence="3 10" id="KW-0028">Amino-acid biosynthesis</keyword>
<dbReference type="Proteomes" id="UP000192315">
    <property type="component" value="Unassembled WGS sequence"/>
</dbReference>
<evidence type="ECO:0000256" key="10">
    <source>
        <dbReference type="HAMAP-Rule" id="MF_00278"/>
    </source>
</evidence>
<dbReference type="Gene3D" id="3.40.50.880">
    <property type="match status" value="1"/>
</dbReference>
<evidence type="ECO:0000256" key="6">
    <source>
        <dbReference type="ARBA" id="ARBA00023102"/>
    </source>
</evidence>
<feature type="active site" evidence="10 11">
    <location>
        <position position="167"/>
    </location>
</feature>
<evidence type="ECO:0000256" key="1">
    <source>
        <dbReference type="ARBA" id="ARBA00005091"/>
    </source>
</evidence>
<dbReference type="GO" id="GO:0016829">
    <property type="term" value="F:lyase activity"/>
    <property type="evidence" value="ECO:0007669"/>
    <property type="project" value="UniProtKB-KW"/>
</dbReference>
<evidence type="ECO:0000256" key="2">
    <source>
        <dbReference type="ARBA" id="ARBA00011152"/>
    </source>
</evidence>
<keyword evidence="7 10" id="KW-0456">Lyase</keyword>
<dbReference type="SUPFAM" id="SSF52317">
    <property type="entry name" value="Class I glutamine amidotransferase-like"/>
    <property type="match status" value="1"/>
</dbReference>
<evidence type="ECO:0000313" key="13">
    <source>
        <dbReference type="EMBL" id="SMD31010.1"/>
    </source>
</evidence>
<dbReference type="GO" id="GO:0005737">
    <property type="term" value="C:cytoplasm"/>
    <property type="evidence" value="ECO:0007669"/>
    <property type="project" value="UniProtKB-SubCell"/>
</dbReference>
<dbReference type="NCBIfam" id="TIGR01855">
    <property type="entry name" value="IMP_synth_hisH"/>
    <property type="match status" value="1"/>
</dbReference>
<comment type="subunit">
    <text evidence="2 10">Heterodimer of HisH and HisF.</text>
</comment>
<dbReference type="UniPathway" id="UPA00031">
    <property type="reaction ID" value="UER00010"/>
</dbReference>
<dbReference type="EC" id="3.5.1.2" evidence="10"/>
<keyword evidence="5 10" id="KW-0315">Glutamine amidotransferase</keyword>
<accession>A0A8G2FWX5</accession>
<dbReference type="SMR" id="A0A8G2FWX5"/>
<dbReference type="PANTHER" id="PTHR42701:SF1">
    <property type="entry name" value="IMIDAZOLE GLYCEROL PHOSPHATE SYNTHASE SUBUNIT HISH"/>
    <property type="match status" value="1"/>
</dbReference>
<evidence type="ECO:0000256" key="11">
    <source>
        <dbReference type="PIRSR" id="PIRSR000495-1"/>
    </source>
</evidence>
<dbReference type="CDD" id="cd01748">
    <property type="entry name" value="GATase1_IGP_Synthase"/>
    <property type="match status" value="1"/>
</dbReference>
<dbReference type="InterPro" id="IPR017926">
    <property type="entry name" value="GATASE"/>
</dbReference>
<dbReference type="EMBL" id="FWYE01000002">
    <property type="protein sequence ID" value="SMD31010.1"/>
    <property type="molecule type" value="Genomic_DNA"/>
</dbReference>
<sequence length="186" mass="20693">MIAIIDYGSGNLASVEKALHGVVTSDPYKIDMADKIVFPGAGSFSAAVSGIKNIRDIIIEKIRNGTPYLGICLGLEILFSESEEGPGTGLSFFNERLKRFKKGIHMGWNTVEFNDNIIFSGIKKGEYFYFVHRYYAPLGSYTCGKTFFNGYFTSFININNIYAVQFHPEKSGEPGLKLLRNFGELA</sequence>
<dbReference type="InterPro" id="IPR029062">
    <property type="entry name" value="Class_I_gatase-like"/>
</dbReference>
<keyword evidence="14" id="KW-1185">Reference proteome</keyword>
<evidence type="ECO:0000256" key="9">
    <source>
        <dbReference type="ARBA" id="ARBA00049534"/>
    </source>
</evidence>
<reference evidence="13 14" key="1">
    <citation type="submission" date="2017-04" db="EMBL/GenBank/DDBJ databases">
        <authorList>
            <person name="Varghese N."/>
            <person name="Submissions S."/>
        </authorList>
    </citation>
    <scope>NUCLEOTIDE SEQUENCE [LARGE SCALE GENOMIC DNA]</scope>
    <source>
        <strain evidence="13 14">DSM 9789</strain>
    </source>
</reference>
<dbReference type="GO" id="GO:0000105">
    <property type="term" value="P:L-histidine biosynthetic process"/>
    <property type="evidence" value="ECO:0007669"/>
    <property type="project" value="UniProtKB-UniRule"/>
</dbReference>
<comment type="catalytic activity">
    <reaction evidence="8 10">
        <text>5-[(5-phospho-1-deoxy-D-ribulos-1-ylimino)methylamino]-1-(5-phospho-beta-D-ribosyl)imidazole-4-carboxamide + L-glutamine = D-erythro-1-(imidazol-4-yl)glycerol 3-phosphate + 5-amino-1-(5-phospho-beta-D-ribosyl)imidazole-4-carboxamide + L-glutamate + H(+)</text>
        <dbReference type="Rhea" id="RHEA:24793"/>
        <dbReference type="ChEBI" id="CHEBI:15378"/>
        <dbReference type="ChEBI" id="CHEBI:29985"/>
        <dbReference type="ChEBI" id="CHEBI:58278"/>
        <dbReference type="ChEBI" id="CHEBI:58359"/>
        <dbReference type="ChEBI" id="CHEBI:58475"/>
        <dbReference type="ChEBI" id="CHEBI:58525"/>
        <dbReference type="EC" id="4.3.2.10"/>
    </reaction>
</comment>
<feature type="active site" evidence="10 11">
    <location>
        <position position="169"/>
    </location>
</feature>
<name>A0A8G2FWX5_PICTO</name>
<keyword evidence="10" id="KW-0963">Cytoplasm</keyword>
<dbReference type="PROSITE" id="PS51273">
    <property type="entry name" value="GATASE_TYPE_1"/>
    <property type="match status" value="1"/>
</dbReference>
<evidence type="ECO:0000259" key="12">
    <source>
        <dbReference type="Pfam" id="PF00117"/>
    </source>
</evidence>
<dbReference type="InterPro" id="IPR010139">
    <property type="entry name" value="Imidazole-glycPsynth_HisH"/>
</dbReference>
<keyword evidence="6 10" id="KW-0368">Histidine biosynthesis</keyword>
<comment type="subcellular location">
    <subcellularLocation>
        <location evidence="10">Cytoplasm</location>
    </subcellularLocation>
</comment>